<evidence type="ECO:0000313" key="3">
    <source>
        <dbReference type="Proteomes" id="UP000823561"/>
    </source>
</evidence>
<feature type="compositionally biased region" description="Basic and acidic residues" evidence="1">
    <location>
        <begin position="399"/>
        <end position="416"/>
    </location>
</feature>
<feature type="compositionally biased region" description="Basic and acidic residues" evidence="1">
    <location>
        <begin position="424"/>
        <end position="434"/>
    </location>
</feature>
<feature type="compositionally biased region" description="Basic and acidic residues" evidence="1">
    <location>
        <begin position="378"/>
        <end position="388"/>
    </location>
</feature>
<feature type="region of interest" description="Disordered" evidence="1">
    <location>
        <begin position="1"/>
        <end position="70"/>
    </location>
</feature>
<feature type="compositionally biased region" description="Basic residues" evidence="1">
    <location>
        <begin position="14"/>
        <end position="25"/>
    </location>
</feature>
<sequence>MSKRNRQTTVAKAPQHRSLRSRKRKATEDNEQVTEQKDDLPVTETTKQDSDNINSTSQIASVSESTPQECSLDIIENTDSSAAEVNKLGDTITQFGGGVSSVVKPEETVTSEAPKPKPALSEGSDAHPPISTKDSQSVCSTSSAAHVSNQPKGSHRDQTSSPGPSDPSLHGEATAGEGPCPMEGGEELRESELESGSLRHHPQEGEDVPHLPREERPDLGSEASSQGADGGDPADAPARKRVRRRMGMGRLGGEREKRNLPEGGQTWGRGTGEKDGGEKEREASDGGEQDRVTDGENKRVTDGDRGLKVDDGPSLPERSETVQLGVTQLHSDTAVEHSSKETGQSHRNDSGPGWCDDRSVKEQGPVAIATTDGSRTALRSEKVIKEDDQNSAGPSKIASSEEQRDVTPAKETDEIKWGLLQKSMLEDDNREAKPSHGPSATRESASQSTAVGEVSPGNHIQNPAVTVATVAKHCIPGGLHKAEGAHHSSSDDVLKSTKGMGAPECDPVVSCSRSITFSEPAAPSNGEEDNIQTILEVKGHAPEKLTHITPDPCHDPDPFDPLSVNTVSDSQLNDITLNMEMEDQHVPESSRSHKDATELVCGLIRELSSLNRTIMAAHRELESFRRGNRTAWTPQRRPFTPRRPEIQPPSTSVPGQ</sequence>
<comment type="caution">
    <text evidence="2">The sequence shown here is derived from an EMBL/GenBank/DDBJ whole genome shotgun (WGS) entry which is preliminary data.</text>
</comment>
<dbReference type="AlphaFoldDB" id="A0AAV6GWV5"/>
<keyword evidence="3" id="KW-1185">Reference proteome</keyword>
<organism evidence="2 3">
    <name type="scientific">Alosa alosa</name>
    <name type="common">allis shad</name>
    <dbReference type="NCBI Taxonomy" id="278164"/>
    <lineage>
        <taxon>Eukaryota</taxon>
        <taxon>Metazoa</taxon>
        <taxon>Chordata</taxon>
        <taxon>Craniata</taxon>
        <taxon>Vertebrata</taxon>
        <taxon>Euteleostomi</taxon>
        <taxon>Actinopterygii</taxon>
        <taxon>Neopterygii</taxon>
        <taxon>Teleostei</taxon>
        <taxon>Clupei</taxon>
        <taxon>Clupeiformes</taxon>
        <taxon>Clupeoidei</taxon>
        <taxon>Clupeidae</taxon>
        <taxon>Alosa</taxon>
    </lineage>
</organism>
<evidence type="ECO:0000313" key="2">
    <source>
        <dbReference type="EMBL" id="KAG5278016.1"/>
    </source>
</evidence>
<feature type="compositionally biased region" description="Basic and acidic residues" evidence="1">
    <location>
        <begin position="34"/>
        <end position="50"/>
    </location>
</feature>
<dbReference type="GO" id="GO:1990918">
    <property type="term" value="P:double-strand break repair involved in meiotic recombination"/>
    <property type="evidence" value="ECO:0007669"/>
    <property type="project" value="InterPro"/>
</dbReference>
<feature type="compositionally biased region" description="Basic and acidic residues" evidence="1">
    <location>
        <begin position="201"/>
        <end position="219"/>
    </location>
</feature>
<dbReference type="EMBL" id="JADWDJ010000007">
    <property type="protein sequence ID" value="KAG5278016.1"/>
    <property type="molecule type" value="Genomic_DNA"/>
</dbReference>
<accession>A0AAV6GWV5</accession>
<feature type="compositionally biased region" description="Polar residues" evidence="1">
    <location>
        <begin position="441"/>
        <end position="450"/>
    </location>
</feature>
<evidence type="ECO:0000256" key="1">
    <source>
        <dbReference type="SAM" id="MobiDB-lite"/>
    </source>
</evidence>
<dbReference type="Proteomes" id="UP000823561">
    <property type="component" value="Chromosome 7"/>
</dbReference>
<reference evidence="2" key="1">
    <citation type="submission" date="2020-10" db="EMBL/GenBank/DDBJ databases">
        <title>Chromosome-scale genome assembly of the Allis shad, Alosa alosa.</title>
        <authorList>
            <person name="Margot Z."/>
            <person name="Christophe K."/>
            <person name="Cabau C."/>
            <person name="Louis A."/>
            <person name="Berthelot C."/>
            <person name="Parey E."/>
            <person name="Roest Crollius H."/>
            <person name="Montfort J."/>
            <person name="Robinson-Rechavi M."/>
            <person name="Bucao C."/>
            <person name="Bouchez O."/>
            <person name="Gislard M."/>
            <person name="Lluch J."/>
            <person name="Milhes M."/>
            <person name="Lampietro C."/>
            <person name="Lopez Roques C."/>
            <person name="Donnadieu C."/>
            <person name="Braasch I."/>
            <person name="Desvignes T."/>
            <person name="Postlethwait J."/>
            <person name="Bobe J."/>
            <person name="Guiguen Y."/>
        </authorList>
    </citation>
    <scope>NUCLEOTIDE SEQUENCE</scope>
    <source>
        <strain evidence="2">M-15738</strain>
        <tissue evidence="2">Blood</tissue>
    </source>
</reference>
<protein>
    <submittedName>
        <fullName evidence="2">Uncharacterized protein</fullName>
    </submittedName>
</protein>
<feature type="compositionally biased region" description="Polar residues" evidence="1">
    <location>
        <begin position="321"/>
        <end position="331"/>
    </location>
</feature>
<feature type="compositionally biased region" description="Polar residues" evidence="1">
    <location>
        <begin position="51"/>
        <end position="69"/>
    </location>
</feature>
<gene>
    <name evidence="2" type="ORF">AALO_G00094240</name>
</gene>
<feature type="compositionally biased region" description="Polar residues" evidence="1">
    <location>
        <begin position="132"/>
        <end position="152"/>
    </location>
</feature>
<dbReference type="Pfam" id="PF15710">
    <property type="entry name" value="Brme1"/>
    <property type="match status" value="1"/>
</dbReference>
<feature type="compositionally biased region" description="Basic and acidic residues" evidence="1">
    <location>
        <begin position="271"/>
        <end position="311"/>
    </location>
</feature>
<name>A0AAV6GWV5_9TELE</name>
<proteinExistence type="predicted"/>
<feature type="region of interest" description="Disordered" evidence="1">
    <location>
        <begin position="92"/>
        <end position="460"/>
    </location>
</feature>
<feature type="region of interest" description="Disordered" evidence="1">
    <location>
        <begin position="624"/>
        <end position="656"/>
    </location>
</feature>
<feature type="compositionally biased region" description="Basic and acidic residues" evidence="1">
    <location>
        <begin position="333"/>
        <end position="361"/>
    </location>
</feature>
<dbReference type="InterPro" id="IPR031441">
    <property type="entry name" value="Brme1"/>
</dbReference>